<keyword evidence="2" id="KW-1185">Reference proteome</keyword>
<comment type="caution">
    <text evidence="1">The sequence shown here is derived from an EMBL/GenBank/DDBJ whole genome shotgun (WGS) entry which is preliminary data.</text>
</comment>
<dbReference type="EMBL" id="JANJQO010000004">
    <property type="protein sequence ID" value="KAJ2984220.1"/>
    <property type="molecule type" value="Genomic_DNA"/>
</dbReference>
<organism evidence="1 2">
    <name type="scientific">Zarea fungicola</name>
    <dbReference type="NCBI Taxonomy" id="93591"/>
    <lineage>
        <taxon>Eukaryota</taxon>
        <taxon>Fungi</taxon>
        <taxon>Dikarya</taxon>
        <taxon>Ascomycota</taxon>
        <taxon>Pezizomycotina</taxon>
        <taxon>Sordariomycetes</taxon>
        <taxon>Hypocreomycetidae</taxon>
        <taxon>Hypocreales</taxon>
        <taxon>Cordycipitaceae</taxon>
        <taxon>Zarea</taxon>
    </lineage>
</organism>
<accession>A0ACC1NZ57</accession>
<name>A0ACC1NZ57_9HYPO</name>
<dbReference type="Proteomes" id="UP001143910">
    <property type="component" value="Unassembled WGS sequence"/>
</dbReference>
<protein>
    <submittedName>
        <fullName evidence="1">Uncharacterized protein</fullName>
    </submittedName>
</protein>
<proteinExistence type="predicted"/>
<reference evidence="1" key="1">
    <citation type="submission" date="2022-08" db="EMBL/GenBank/DDBJ databases">
        <title>Genome Sequence of Lecanicillium fungicola.</title>
        <authorList>
            <person name="Buettner E."/>
        </authorList>
    </citation>
    <scope>NUCLEOTIDE SEQUENCE</scope>
    <source>
        <strain evidence="1">Babe33</strain>
    </source>
</reference>
<evidence type="ECO:0000313" key="2">
    <source>
        <dbReference type="Proteomes" id="UP001143910"/>
    </source>
</evidence>
<sequence length="497" mass="56038">MAGREVITLDSDSDEDEDLRRAIALSLQSQDEVRNDEAATDAAGDEQNSTLCGKVIFGSISLNRKEMEEARLQRLVKRRHSHSNGEEPPKKRIVRQQAPSKAYSQPQYSHGTVRRTLARGHPETSECITIEEVLQKDELQLALISSFQWDEEWMLSKLNVDETCILLLAYAKDEEQKQFMMENAPKNVRFCFPPMNGLGSMHSKLQLLKYPNYLRIVIPTGNMVPYDWGETGVMENMVFIIDLPRLGDECDREMTSFGKNLEYFLRAAGVGDTMIRSLNKYNFEATKNLGFVFSIPGGHMDEALRRVGYCGLGETVKDLGLATDRSIEVDLVCASIGAIKWDFIKAIYNACQGGILPPTPALPYHVTFYLSIVDTVGDDGMQEYNMRIGRKVPSKERHPSETLLERFRIYFPSNQTVVNSKGGRQAAGTICAQARWWNSPNFPAQLVRDCINNKTGLLMHSKIIFVRYTIESEVPGQNFAGWSYIGSANLSESACWK</sequence>
<evidence type="ECO:0000313" key="1">
    <source>
        <dbReference type="EMBL" id="KAJ2984220.1"/>
    </source>
</evidence>
<gene>
    <name evidence="1" type="ORF">NQ176_g116</name>
</gene>